<evidence type="ECO:0000313" key="4">
    <source>
        <dbReference type="Proteomes" id="UP000006727"/>
    </source>
</evidence>
<keyword evidence="4" id="KW-1185">Reference proteome</keyword>
<name>A0A2K1L1X7_PHYPA</name>
<dbReference type="PANTHER" id="PTHR47512">
    <property type="entry name" value="EXPRESSED PROTEIN"/>
    <property type="match status" value="1"/>
</dbReference>
<dbReference type="EnsemblPlants" id="Pp3c2_17070V3.2">
    <property type="protein sequence ID" value="Pp3c2_17070V3.2"/>
    <property type="gene ID" value="Pp3c2_17070"/>
</dbReference>
<proteinExistence type="predicted"/>
<evidence type="ECO:0000256" key="1">
    <source>
        <dbReference type="SAM" id="MobiDB-lite"/>
    </source>
</evidence>
<evidence type="ECO:0000313" key="2">
    <source>
        <dbReference type="EMBL" id="PNR60016.1"/>
    </source>
</evidence>
<reference evidence="2 4" key="2">
    <citation type="journal article" date="2018" name="Plant J.">
        <title>The Physcomitrella patens chromosome-scale assembly reveals moss genome structure and evolution.</title>
        <authorList>
            <person name="Lang D."/>
            <person name="Ullrich K.K."/>
            <person name="Murat F."/>
            <person name="Fuchs J."/>
            <person name="Jenkins J."/>
            <person name="Haas F.B."/>
            <person name="Piednoel M."/>
            <person name="Gundlach H."/>
            <person name="Van Bel M."/>
            <person name="Meyberg R."/>
            <person name="Vives C."/>
            <person name="Morata J."/>
            <person name="Symeonidi A."/>
            <person name="Hiss M."/>
            <person name="Muchero W."/>
            <person name="Kamisugi Y."/>
            <person name="Saleh O."/>
            <person name="Blanc G."/>
            <person name="Decker E.L."/>
            <person name="van Gessel N."/>
            <person name="Grimwood J."/>
            <person name="Hayes R.D."/>
            <person name="Graham S.W."/>
            <person name="Gunter L.E."/>
            <person name="McDaniel S.F."/>
            <person name="Hoernstein S.N.W."/>
            <person name="Larsson A."/>
            <person name="Li F.W."/>
            <person name="Perroud P.F."/>
            <person name="Phillips J."/>
            <person name="Ranjan P."/>
            <person name="Rokshar D.S."/>
            <person name="Rothfels C.J."/>
            <person name="Schneider L."/>
            <person name="Shu S."/>
            <person name="Stevenson D.W."/>
            <person name="Thummler F."/>
            <person name="Tillich M."/>
            <person name="Villarreal Aguilar J.C."/>
            <person name="Widiez T."/>
            <person name="Wong G.K."/>
            <person name="Wymore A."/>
            <person name="Zhang Y."/>
            <person name="Zimmer A.D."/>
            <person name="Quatrano R.S."/>
            <person name="Mayer K.F.X."/>
            <person name="Goodstein D."/>
            <person name="Casacuberta J.M."/>
            <person name="Vandepoele K."/>
            <person name="Reski R."/>
            <person name="Cuming A.C."/>
            <person name="Tuskan G.A."/>
            <person name="Maumus F."/>
            <person name="Salse J."/>
            <person name="Schmutz J."/>
            <person name="Rensing S.A."/>
        </authorList>
    </citation>
    <scope>NUCLEOTIDE SEQUENCE [LARGE SCALE GENOMIC DNA]</scope>
    <source>
        <strain evidence="3 4">cv. Gransden 2004</strain>
    </source>
</reference>
<dbReference type="Gramene" id="Pp3c2_17070V3.2">
    <property type="protein sequence ID" value="Pp3c2_17070V3.2"/>
    <property type="gene ID" value="Pp3c2_17070"/>
</dbReference>
<organism evidence="2">
    <name type="scientific">Physcomitrium patens</name>
    <name type="common">Spreading-leaved earth moss</name>
    <name type="synonym">Physcomitrella patens</name>
    <dbReference type="NCBI Taxonomy" id="3218"/>
    <lineage>
        <taxon>Eukaryota</taxon>
        <taxon>Viridiplantae</taxon>
        <taxon>Streptophyta</taxon>
        <taxon>Embryophyta</taxon>
        <taxon>Bryophyta</taxon>
        <taxon>Bryophytina</taxon>
        <taxon>Bryopsida</taxon>
        <taxon>Funariidae</taxon>
        <taxon>Funariales</taxon>
        <taxon>Funariaceae</taxon>
        <taxon>Physcomitrium</taxon>
    </lineage>
</organism>
<dbReference type="EnsemblPlants" id="Pp3c2_17070V3.1">
    <property type="protein sequence ID" value="Pp3c2_17070V3.1"/>
    <property type="gene ID" value="Pp3c2_17070"/>
</dbReference>
<dbReference type="RefSeq" id="XP_024357678.1">
    <property type="nucleotide sequence ID" value="XM_024501910.2"/>
</dbReference>
<dbReference type="GeneID" id="112273299"/>
<reference evidence="2 4" key="1">
    <citation type="journal article" date="2008" name="Science">
        <title>The Physcomitrella genome reveals evolutionary insights into the conquest of land by plants.</title>
        <authorList>
            <person name="Rensing S."/>
            <person name="Lang D."/>
            <person name="Zimmer A."/>
            <person name="Terry A."/>
            <person name="Salamov A."/>
            <person name="Shapiro H."/>
            <person name="Nishiyama T."/>
            <person name="Perroud P.-F."/>
            <person name="Lindquist E."/>
            <person name="Kamisugi Y."/>
            <person name="Tanahashi T."/>
            <person name="Sakakibara K."/>
            <person name="Fujita T."/>
            <person name="Oishi K."/>
            <person name="Shin-I T."/>
            <person name="Kuroki Y."/>
            <person name="Toyoda A."/>
            <person name="Suzuki Y."/>
            <person name="Hashimoto A."/>
            <person name="Yamaguchi K."/>
            <person name="Sugano A."/>
            <person name="Kohara Y."/>
            <person name="Fujiyama A."/>
            <person name="Anterola A."/>
            <person name="Aoki S."/>
            <person name="Ashton N."/>
            <person name="Barbazuk W.B."/>
            <person name="Barker E."/>
            <person name="Bennetzen J."/>
            <person name="Bezanilla M."/>
            <person name="Blankenship R."/>
            <person name="Cho S.H."/>
            <person name="Dutcher S."/>
            <person name="Estelle M."/>
            <person name="Fawcett J.A."/>
            <person name="Gundlach H."/>
            <person name="Hanada K."/>
            <person name="Heyl A."/>
            <person name="Hicks K.A."/>
            <person name="Hugh J."/>
            <person name="Lohr M."/>
            <person name="Mayer K."/>
            <person name="Melkozernov A."/>
            <person name="Murata T."/>
            <person name="Nelson D."/>
            <person name="Pils B."/>
            <person name="Prigge M."/>
            <person name="Reiss B."/>
            <person name="Renner T."/>
            <person name="Rombauts S."/>
            <person name="Rushton P."/>
            <person name="Sanderfoot A."/>
            <person name="Schween G."/>
            <person name="Shiu S.-H."/>
            <person name="Stueber K."/>
            <person name="Theodoulou F.L."/>
            <person name="Tu H."/>
            <person name="Van de Peer Y."/>
            <person name="Verrier P.J."/>
            <person name="Waters E."/>
            <person name="Wood A."/>
            <person name="Yang L."/>
            <person name="Cove D."/>
            <person name="Cuming A."/>
            <person name="Hasebe M."/>
            <person name="Lucas S."/>
            <person name="Mishler D.B."/>
            <person name="Reski R."/>
            <person name="Grigoriev I."/>
            <person name="Quatrano R.S."/>
            <person name="Boore J.L."/>
        </authorList>
    </citation>
    <scope>NUCLEOTIDE SEQUENCE [LARGE SCALE GENOMIC DNA]</scope>
    <source>
        <strain evidence="3 4">cv. Gransden 2004</strain>
    </source>
</reference>
<accession>A0A2K1L1X7</accession>
<evidence type="ECO:0000313" key="3">
    <source>
        <dbReference type="EnsemblPlants" id="Pp3c2_17070V3.1"/>
    </source>
</evidence>
<dbReference type="KEGG" id="ppp:112273299"/>
<dbReference type="EMBL" id="ABEU02000002">
    <property type="protein sequence ID" value="PNR60016.1"/>
    <property type="molecule type" value="Genomic_DNA"/>
</dbReference>
<reference evidence="3" key="3">
    <citation type="submission" date="2020-12" db="UniProtKB">
        <authorList>
            <consortium name="EnsemblPlants"/>
        </authorList>
    </citation>
    <scope>IDENTIFICATION</scope>
</reference>
<gene>
    <name evidence="3" type="primary">LOC112273299</name>
    <name evidence="2" type="ORF">PHYPA_002808</name>
</gene>
<dbReference type="Gramene" id="Pp3c2_17070V3.1">
    <property type="protein sequence ID" value="Pp3c2_17070V3.1"/>
    <property type="gene ID" value="Pp3c2_17070"/>
</dbReference>
<dbReference type="OrthoDB" id="162989at2759"/>
<dbReference type="PaxDb" id="3218-PP1S358_46V6.1"/>
<dbReference type="AlphaFoldDB" id="A0A2K1L1X7"/>
<sequence length="316" mass="34650">MDSKRSTTRSRRASLLPVSPIKQALMASVMAAAKPNGKKSTRKPLADKTNSSRVAGPTPAKSGKKAAVVQEKKGVCTPRRKVQSPEQPATPVMRGEDVLRSVVHRNLAMIQTPANGDPDTPQFRVSRLSLCSDVPEPVATAELSTLSEQNGLCDGRQADALSETSPYCEVTSISESPSPGVDQNCPMIKDVGEVAPDLLDLSLNNPRIPPTTDFKWRRRESAKVQEVEESFNHGESEDDLFEQELEQVECDEICYGISRIRVAEGLPEFQGRHTRFNYNTDDEVDIEVVDGMRLRGLPTPKGKHLRFSADEQGASP</sequence>
<dbReference type="Proteomes" id="UP000006727">
    <property type="component" value="Chromosome 2"/>
</dbReference>
<feature type="region of interest" description="Disordered" evidence="1">
    <location>
        <begin position="31"/>
        <end position="96"/>
    </location>
</feature>
<protein>
    <submittedName>
        <fullName evidence="2 3">Uncharacterized protein</fullName>
    </submittedName>
</protein>
<dbReference type="PANTHER" id="PTHR47512:SF3">
    <property type="entry name" value="CHALCONE-FLAVONONE ISOMERASE FAMILY PROTEIN"/>
    <property type="match status" value="1"/>
</dbReference>